<proteinExistence type="predicted"/>
<dbReference type="RefSeq" id="WP_065727754.1">
    <property type="nucleotide sequence ID" value="NZ_CP016428.1"/>
</dbReference>
<gene>
    <name evidence="4" type="ORF">LMTR13_10165</name>
</gene>
<feature type="domain" description="Resolvase/invertase-type recombinase catalytic" evidence="3">
    <location>
        <begin position="1"/>
        <end position="96"/>
    </location>
</feature>
<evidence type="ECO:0000256" key="2">
    <source>
        <dbReference type="ARBA" id="ARBA00023172"/>
    </source>
</evidence>
<keyword evidence="2" id="KW-0233">DNA recombination</keyword>
<dbReference type="SUPFAM" id="SSF53041">
    <property type="entry name" value="Resolvase-like"/>
    <property type="match status" value="1"/>
</dbReference>
<dbReference type="InterPro" id="IPR006119">
    <property type="entry name" value="Resolv_N"/>
</dbReference>
<keyword evidence="5" id="KW-1185">Reference proteome</keyword>
<dbReference type="AlphaFoldDB" id="A0A1B1UCR6"/>
<dbReference type="OrthoDB" id="2290206at2"/>
<dbReference type="PROSITE" id="PS51736">
    <property type="entry name" value="RECOMBINASES_3"/>
    <property type="match status" value="1"/>
</dbReference>
<evidence type="ECO:0000313" key="4">
    <source>
        <dbReference type="EMBL" id="ANW00476.1"/>
    </source>
</evidence>
<evidence type="ECO:0000259" key="3">
    <source>
        <dbReference type="PROSITE" id="PS51736"/>
    </source>
</evidence>
<protein>
    <recommendedName>
        <fullName evidence="3">Resolvase/invertase-type recombinase catalytic domain-containing protein</fullName>
    </recommendedName>
</protein>
<dbReference type="SMART" id="SM00857">
    <property type="entry name" value="Resolvase"/>
    <property type="match status" value="1"/>
</dbReference>
<dbReference type="InterPro" id="IPR050639">
    <property type="entry name" value="SSR_resolvase"/>
</dbReference>
<dbReference type="InterPro" id="IPR036162">
    <property type="entry name" value="Resolvase-like_N_sf"/>
</dbReference>
<dbReference type="Pfam" id="PF00239">
    <property type="entry name" value="Resolvase"/>
    <property type="match status" value="1"/>
</dbReference>
<evidence type="ECO:0000313" key="5">
    <source>
        <dbReference type="Proteomes" id="UP000092839"/>
    </source>
</evidence>
<reference evidence="4 5" key="1">
    <citation type="submission" date="2016-07" db="EMBL/GenBank/DDBJ databases">
        <title>Complete genome sequence of Bradyrhizobium icense LMTR 13T, a potential inoculant strain isolated from lima bean (Phaseolus lunatus) in Peru.</title>
        <authorList>
            <person name="Ormeno-Orrillo E."/>
            <person name="Duran D."/>
            <person name="Rogel M.A."/>
            <person name="Rey L."/>
            <person name="Imperial J."/>
            <person name="Ruiz-Argueso T."/>
            <person name="Martinez-Romero E."/>
        </authorList>
    </citation>
    <scope>NUCLEOTIDE SEQUENCE [LARGE SCALE GENOMIC DNA]</scope>
    <source>
        <strain evidence="4 5">LMTR 13</strain>
    </source>
</reference>
<dbReference type="Gene3D" id="3.40.50.1390">
    <property type="entry name" value="Resolvase, N-terminal catalytic domain"/>
    <property type="match status" value="1"/>
</dbReference>
<accession>A0A1B1UCR6</accession>
<dbReference type="KEGG" id="bic:LMTR13_10165"/>
<dbReference type="STRING" id="1274631.LMTR13_10165"/>
<dbReference type="Proteomes" id="UP000092839">
    <property type="component" value="Chromosome"/>
</dbReference>
<dbReference type="GO" id="GO:0000150">
    <property type="term" value="F:DNA strand exchange activity"/>
    <property type="evidence" value="ECO:0007669"/>
    <property type="project" value="InterPro"/>
</dbReference>
<evidence type="ECO:0000256" key="1">
    <source>
        <dbReference type="ARBA" id="ARBA00023125"/>
    </source>
</evidence>
<dbReference type="PANTHER" id="PTHR30461">
    <property type="entry name" value="DNA-INVERTASE FROM LAMBDOID PROPHAGE"/>
    <property type="match status" value="1"/>
</dbReference>
<sequence>MAIVGSPKRTDRPQLAKALEACRLHGAKLVIAKLDRLSRDAHFLLGLEKAGVDFVAADMPNANRLTVGIMAMVAEEERRMISKRTKDALAASKARGKRLGGVRYRADGLRVTITTEIQRAAVAADIGPTIRELQAGGATSLRSIADGLNAAGIPTARGQGKWSAVQVQRVWGRIS</sequence>
<dbReference type="PANTHER" id="PTHR30461:SF2">
    <property type="entry name" value="SERINE RECOMBINASE PINE-RELATED"/>
    <property type="match status" value="1"/>
</dbReference>
<keyword evidence="1" id="KW-0238">DNA-binding</keyword>
<organism evidence="4 5">
    <name type="scientific">Bradyrhizobium icense</name>
    <dbReference type="NCBI Taxonomy" id="1274631"/>
    <lineage>
        <taxon>Bacteria</taxon>
        <taxon>Pseudomonadati</taxon>
        <taxon>Pseudomonadota</taxon>
        <taxon>Alphaproteobacteria</taxon>
        <taxon>Hyphomicrobiales</taxon>
        <taxon>Nitrobacteraceae</taxon>
        <taxon>Bradyrhizobium</taxon>
    </lineage>
</organism>
<dbReference type="EMBL" id="CP016428">
    <property type="protein sequence ID" value="ANW00476.1"/>
    <property type="molecule type" value="Genomic_DNA"/>
</dbReference>
<name>A0A1B1UCR6_9BRAD</name>
<dbReference type="GO" id="GO:0003677">
    <property type="term" value="F:DNA binding"/>
    <property type="evidence" value="ECO:0007669"/>
    <property type="project" value="UniProtKB-KW"/>
</dbReference>